<name>A0AAD2DZI3_9LAMI</name>
<organism evidence="4 5">
    <name type="scientific">Fraxinus pennsylvanica</name>
    <dbReference type="NCBI Taxonomy" id="56036"/>
    <lineage>
        <taxon>Eukaryota</taxon>
        <taxon>Viridiplantae</taxon>
        <taxon>Streptophyta</taxon>
        <taxon>Embryophyta</taxon>
        <taxon>Tracheophyta</taxon>
        <taxon>Spermatophyta</taxon>
        <taxon>Magnoliopsida</taxon>
        <taxon>eudicotyledons</taxon>
        <taxon>Gunneridae</taxon>
        <taxon>Pentapetalae</taxon>
        <taxon>asterids</taxon>
        <taxon>lamiids</taxon>
        <taxon>Lamiales</taxon>
        <taxon>Oleaceae</taxon>
        <taxon>Oleeae</taxon>
        <taxon>Fraxinus</taxon>
    </lineage>
</organism>
<keyword evidence="5" id="KW-1185">Reference proteome</keyword>
<evidence type="ECO:0000259" key="2">
    <source>
        <dbReference type="Pfam" id="PF04937"/>
    </source>
</evidence>
<sequence>MTSNQLFINVKDHGVTVDPLKNRVKCNYCDKVVGGFNRLKYHLGGIRGAVTPCLEVPVDVKEMFSNEVSLQKQVNLSKEVGELYCPPLPLRRNRGPQPDSIKCNMTNLTDTEGSWTKQHCNKDCQSDNSVTETVPSPRRLSEMPASSTGDSSLNESKKRIAFVGDIDAMLLFLDRVLNEVGVENVVQIITYSTSAFMKEVGKQLTHKHRHVFWTVSASTCFELMLVKFESMSFIREILEKAKTITRFVQKHPSALKLLRTYTRVDNILEPSKIRSTVPYLTLENIVLEKKGLKNMFASPEWKNSDLSDSFEGKRVAYLVEDPTFWNGALMVLKAAIPIVRVLCLINKNNKPQIDLIYETVDQAKETIKEGFKNNKSQYMPFWKVIDEIWNEHLHNPLHSAGYYLNPFLFYSNDSYSDPEVSCGMCYCVVKMSSDHRNQDLIMDQVDEYSKAMSAFSEGSEPEWLSDVSQLSPVLWWTKYQEKYPQLQQLAIQILSQTCDGALKFKLKRSLAEMLLTKGMNLIEQQKLRDLMFVHYNLQLQIFESSERNCISGNEIDTTDDWIVDVAQDDDVVNNGEPALMV</sequence>
<dbReference type="InterPro" id="IPR008906">
    <property type="entry name" value="HATC_C_dom"/>
</dbReference>
<evidence type="ECO:0000313" key="5">
    <source>
        <dbReference type="Proteomes" id="UP000834106"/>
    </source>
</evidence>
<dbReference type="InterPro" id="IPR007021">
    <property type="entry name" value="DUF659"/>
</dbReference>
<feature type="region of interest" description="Disordered" evidence="1">
    <location>
        <begin position="124"/>
        <end position="152"/>
    </location>
</feature>
<dbReference type="PANTHER" id="PTHR32166:SF63">
    <property type="entry name" value="HAT TRANSPOSON SUPERFAMILY PROTEIN"/>
    <property type="match status" value="1"/>
</dbReference>
<proteinExistence type="predicted"/>
<dbReference type="Pfam" id="PF05699">
    <property type="entry name" value="Dimer_Tnp_hAT"/>
    <property type="match status" value="1"/>
</dbReference>
<protein>
    <recommendedName>
        <fullName evidence="6">BED-type domain-containing protein</fullName>
    </recommendedName>
</protein>
<evidence type="ECO:0000259" key="3">
    <source>
        <dbReference type="Pfam" id="PF05699"/>
    </source>
</evidence>
<feature type="domain" description="DUF659" evidence="2">
    <location>
        <begin position="161"/>
        <end position="244"/>
    </location>
</feature>
<dbReference type="InterPro" id="IPR012337">
    <property type="entry name" value="RNaseH-like_sf"/>
</dbReference>
<evidence type="ECO:0000313" key="4">
    <source>
        <dbReference type="EMBL" id="CAI9773562.1"/>
    </source>
</evidence>
<dbReference type="EMBL" id="OU503048">
    <property type="protein sequence ID" value="CAI9773562.1"/>
    <property type="molecule type" value="Genomic_DNA"/>
</dbReference>
<gene>
    <name evidence="4" type="ORF">FPE_LOCUS20992</name>
</gene>
<accession>A0AAD2DZI3</accession>
<feature type="domain" description="HAT C-terminal dimerisation" evidence="3">
    <location>
        <begin position="465"/>
        <end position="536"/>
    </location>
</feature>
<dbReference type="GO" id="GO:0046983">
    <property type="term" value="F:protein dimerization activity"/>
    <property type="evidence" value="ECO:0007669"/>
    <property type="project" value="InterPro"/>
</dbReference>
<evidence type="ECO:0008006" key="6">
    <source>
        <dbReference type="Google" id="ProtNLM"/>
    </source>
</evidence>
<dbReference type="SUPFAM" id="SSF53098">
    <property type="entry name" value="Ribonuclease H-like"/>
    <property type="match status" value="1"/>
</dbReference>
<evidence type="ECO:0000256" key="1">
    <source>
        <dbReference type="SAM" id="MobiDB-lite"/>
    </source>
</evidence>
<dbReference type="Pfam" id="PF04937">
    <property type="entry name" value="DUF659"/>
    <property type="match status" value="1"/>
</dbReference>
<dbReference type="AlphaFoldDB" id="A0AAD2DZI3"/>
<dbReference type="Proteomes" id="UP000834106">
    <property type="component" value="Chromosome 13"/>
</dbReference>
<reference evidence="4" key="1">
    <citation type="submission" date="2023-05" db="EMBL/GenBank/DDBJ databases">
        <authorList>
            <person name="Huff M."/>
        </authorList>
    </citation>
    <scope>NUCLEOTIDE SEQUENCE</scope>
</reference>
<dbReference type="PANTHER" id="PTHR32166">
    <property type="entry name" value="OSJNBA0013A04.12 PROTEIN"/>
    <property type="match status" value="1"/>
</dbReference>